<keyword evidence="1" id="KW-0812">Transmembrane</keyword>
<name>A0AAD7E790_9AGAR</name>
<keyword evidence="3" id="KW-1185">Reference proteome</keyword>
<dbReference type="AlphaFoldDB" id="A0AAD7E790"/>
<evidence type="ECO:0000313" key="3">
    <source>
        <dbReference type="Proteomes" id="UP001218218"/>
    </source>
</evidence>
<comment type="caution">
    <text evidence="2">The sequence shown here is derived from an EMBL/GenBank/DDBJ whole genome shotgun (WGS) entry which is preliminary data.</text>
</comment>
<protein>
    <submittedName>
        <fullName evidence="2">Uncharacterized protein</fullName>
    </submittedName>
</protein>
<feature type="transmembrane region" description="Helical" evidence="1">
    <location>
        <begin position="92"/>
        <end position="109"/>
    </location>
</feature>
<evidence type="ECO:0000313" key="2">
    <source>
        <dbReference type="EMBL" id="KAJ7301645.1"/>
    </source>
</evidence>
<proteinExistence type="predicted"/>
<sequence length="111" mass="12487">MILHAFFFLRGLFFLFILFLLDYLFFVVRPTRLDVLLDMDMDMDACVFSPPSSSSTSSLLPLPPSLPFSPSGLLVCSYIFKFQKRREEKDAAAVFCFVVLIVYSGLVSGPG</sequence>
<feature type="transmembrane region" description="Helical" evidence="1">
    <location>
        <begin position="7"/>
        <end position="28"/>
    </location>
</feature>
<keyword evidence="1" id="KW-0472">Membrane</keyword>
<keyword evidence="1" id="KW-1133">Transmembrane helix</keyword>
<accession>A0AAD7E790</accession>
<gene>
    <name evidence="2" type="ORF">DFH08DRAFT_906589</name>
</gene>
<reference evidence="2" key="1">
    <citation type="submission" date="2023-03" db="EMBL/GenBank/DDBJ databases">
        <title>Massive genome expansion in bonnet fungi (Mycena s.s.) driven by repeated elements and novel gene families across ecological guilds.</title>
        <authorList>
            <consortium name="Lawrence Berkeley National Laboratory"/>
            <person name="Harder C.B."/>
            <person name="Miyauchi S."/>
            <person name="Viragh M."/>
            <person name="Kuo A."/>
            <person name="Thoen E."/>
            <person name="Andreopoulos B."/>
            <person name="Lu D."/>
            <person name="Skrede I."/>
            <person name="Drula E."/>
            <person name="Henrissat B."/>
            <person name="Morin E."/>
            <person name="Kohler A."/>
            <person name="Barry K."/>
            <person name="LaButti K."/>
            <person name="Morin E."/>
            <person name="Salamov A."/>
            <person name="Lipzen A."/>
            <person name="Mereny Z."/>
            <person name="Hegedus B."/>
            <person name="Baldrian P."/>
            <person name="Stursova M."/>
            <person name="Weitz H."/>
            <person name="Taylor A."/>
            <person name="Grigoriev I.V."/>
            <person name="Nagy L.G."/>
            <person name="Martin F."/>
            <person name="Kauserud H."/>
        </authorList>
    </citation>
    <scope>NUCLEOTIDE SEQUENCE</scope>
    <source>
        <strain evidence="2">CBHHK002</strain>
    </source>
</reference>
<dbReference type="Proteomes" id="UP001218218">
    <property type="component" value="Unassembled WGS sequence"/>
</dbReference>
<organism evidence="2 3">
    <name type="scientific">Mycena albidolilacea</name>
    <dbReference type="NCBI Taxonomy" id="1033008"/>
    <lineage>
        <taxon>Eukaryota</taxon>
        <taxon>Fungi</taxon>
        <taxon>Dikarya</taxon>
        <taxon>Basidiomycota</taxon>
        <taxon>Agaricomycotina</taxon>
        <taxon>Agaricomycetes</taxon>
        <taxon>Agaricomycetidae</taxon>
        <taxon>Agaricales</taxon>
        <taxon>Marasmiineae</taxon>
        <taxon>Mycenaceae</taxon>
        <taxon>Mycena</taxon>
    </lineage>
</organism>
<evidence type="ECO:0000256" key="1">
    <source>
        <dbReference type="SAM" id="Phobius"/>
    </source>
</evidence>
<dbReference type="EMBL" id="JARIHO010000130">
    <property type="protein sequence ID" value="KAJ7301645.1"/>
    <property type="molecule type" value="Genomic_DNA"/>
</dbReference>
<feature type="transmembrane region" description="Helical" evidence="1">
    <location>
        <begin position="59"/>
        <end position="80"/>
    </location>
</feature>